<evidence type="ECO:0000256" key="5">
    <source>
        <dbReference type="SAM" id="MobiDB-lite"/>
    </source>
</evidence>
<dbReference type="InterPro" id="IPR027417">
    <property type="entry name" value="P-loop_NTPase"/>
</dbReference>
<feature type="compositionally biased region" description="Basic and acidic residues" evidence="5">
    <location>
        <begin position="240"/>
        <end position="260"/>
    </location>
</feature>
<comment type="caution">
    <text evidence="7">The sequence shown here is derived from an EMBL/GenBank/DDBJ whole genome shotgun (WGS) entry which is preliminary data.</text>
</comment>
<organism evidence="7 8">
    <name type="scientific">Streblomastix strix</name>
    <dbReference type="NCBI Taxonomy" id="222440"/>
    <lineage>
        <taxon>Eukaryota</taxon>
        <taxon>Metamonada</taxon>
        <taxon>Preaxostyla</taxon>
        <taxon>Oxymonadida</taxon>
        <taxon>Streblomastigidae</taxon>
        <taxon>Streblomastix</taxon>
    </lineage>
</organism>
<evidence type="ECO:0000313" key="8">
    <source>
        <dbReference type="Proteomes" id="UP000324800"/>
    </source>
</evidence>
<dbReference type="PROSITE" id="PS51194">
    <property type="entry name" value="HELICASE_CTER"/>
    <property type="match status" value="2"/>
</dbReference>
<feature type="domain" description="Helicase C-terminal" evidence="6">
    <location>
        <begin position="373"/>
        <end position="461"/>
    </location>
</feature>
<accession>A0A5J4TS31</accession>
<gene>
    <name evidence="7" type="ORF">EZS28_043339</name>
</gene>
<dbReference type="Proteomes" id="UP000324800">
    <property type="component" value="Unassembled WGS sequence"/>
</dbReference>
<evidence type="ECO:0000256" key="2">
    <source>
        <dbReference type="ARBA" id="ARBA00022801"/>
    </source>
</evidence>
<feature type="non-terminal residue" evidence="7">
    <location>
        <position position="461"/>
    </location>
</feature>
<keyword evidence="4" id="KW-0067">ATP-binding</keyword>
<keyword evidence="2" id="KW-0378">Hydrolase</keyword>
<evidence type="ECO:0000256" key="4">
    <source>
        <dbReference type="ARBA" id="ARBA00022840"/>
    </source>
</evidence>
<evidence type="ECO:0000259" key="6">
    <source>
        <dbReference type="PROSITE" id="PS51194"/>
    </source>
</evidence>
<feature type="region of interest" description="Disordered" evidence="5">
    <location>
        <begin position="217"/>
        <end position="287"/>
    </location>
</feature>
<feature type="domain" description="Helicase C-terminal" evidence="6">
    <location>
        <begin position="1"/>
        <end position="107"/>
    </location>
</feature>
<sequence>QRLKNLDRFKGYKLSNSNTGIALVVTDVVARGIDIENVTHVVHYQIPQSVDLYIHRSGRTARAGNEGFSLMIVCPSELKMLTSIRDALDQSVNTNNSSIVKKRKESVVKNFPEDLSFFPEIRERVTLAKKIVISERNIESLKDRKISFKDGDENSGQKSIERNDTYDDNEDSDSIGEQMQKEDEQMIKNKRQVKIQEQSQMLRKQLDAISQKPLIPKGVSVRYPTSNPKRNEDISNVNIDSEKDSEESRSDVDSERDIKLKNIKQNTNESSVGSESDDDDESESEISDGEISIFNGVKLPLGLDPKILAFFPFTDAPVIVNLSNIQTNQFSSSKSSSSISNQQLEKVVPTVSATPSTLVHRYVTCAVGDKDTHLVYFLSRFRGRALIFVNTIDLIRFLVPMLRSLNIPTYGLHSQMQQRQRLKNLDRFKGYKLSNSNTGIALVVTDVVARGIDIENVTHVV</sequence>
<name>A0A5J4TS31_9EUKA</name>
<dbReference type="GO" id="GO:0003724">
    <property type="term" value="F:RNA helicase activity"/>
    <property type="evidence" value="ECO:0007669"/>
    <property type="project" value="TreeGrafter"/>
</dbReference>
<dbReference type="PANTHER" id="PTHR47959:SF1">
    <property type="entry name" value="ATP-DEPENDENT RNA HELICASE DBPA"/>
    <property type="match status" value="1"/>
</dbReference>
<dbReference type="InterPro" id="IPR050079">
    <property type="entry name" value="DEAD_box_RNA_helicase"/>
</dbReference>
<dbReference type="OrthoDB" id="4310724at2759"/>
<feature type="compositionally biased region" description="Acidic residues" evidence="5">
    <location>
        <begin position="275"/>
        <end position="287"/>
    </location>
</feature>
<dbReference type="Pfam" id="PF00271">
    <property type="entry name" value="Helicase_C"/>
    <property type="match status" value="2"/>
</dbReference>
<dbReference type="GO" id="GO:0005524">
    <property type="term" value="F:ATP binding"/>
    <property type="evidence" value="ECO:0007669"/>
    <property type="project" value="UniProtKB-KW"/>
</dbReference>
<protein>
    <submittedName>
        <fullName evidence="7">Putative ATP-dependent RNA helicase MAK5</fullName>
    </submittedName>
</protein>
<dbReference type="GO" id="GO:0016787">
    <property type="term" value="F:hydrolase activity"/>
    <property type="evidence" value="ECO:0007669"/>
    <property type="project" value="UniProtKB-KW"/>
</dbReference>
<dbReference type="PANTHER" id="PTHR47959">
    <property type="entry name" value="ATP-DEPENDENT RNA HELICASE RHLE-RELATED"/>
    <property type="match status" value="1"/>
</dbReference>
<dbReference type="SMART" id="SM00490">
    <property type="entry name" value="HELICc"/>
    <property type="match status" value="2"/>
</dbReference>
<evidence type="ECO:0000256" key="1">
    <source>
        <dbReference type="ARBA" id="ARBA00022741"/>
    </source>
</evidence>
<dbReference type="InterPro" id="IPR001650">
    <property type="entry name" value="Helicase_C-like"/>
</dbReference>
<feature type="non-terminal residue" evidence="7">
    <location>
        <position position="1"/>
    </location>
</feature>
<keyword evidence="1" id="KW-0547">Nucleotide-binding</keyword>
<dbReference type="EMBL" id="SNRW01025975">
    <property type="protein sequence ID" value="KAA6361134.1"/>
    <property type="molecule type" value="Genomic_DNA"/>
</dbReference>
<dbReference type="Gene3D" id="3.40.50.300">
    <property type="entry name" value="P-loop containing nucleotide triphosphate hydrolases"/>
    <property type="match status" value="2"/>
</dbReference>
<evidence type="ECO:0000313" key="7">
    <source>
        <dbReference type="EMBL" id="KAA6361134.1"/>
    </source>
</evidence>
<proteinExistence type="predicted"/>
<dbReference type="GO" id="GO:0005829">
    <property type="term" value="C:cytosol"/>
    <property type="evidence" value="ECO:0007669"/>
    <property type="project" value="TreeGrafter"/>
</dbReference>
<feature type="region of interest" description="Disordered" evidence="5">
    <location>
        <begin position="148"/>
        <end position="175"/>
    </location>
</feature>
<reference evidence="7 8" key="1">
    <citation type="submission" date="2019-03" db="EMBL/GenBank/DDBJ databases">
        <title>Single cell metagenomics reveals metabolic interactions within the superorganism composed of flagellate Streblomastix strix and complex community of Bacteroidetes bacteria on its surface.</title>
        <authorList>
            <person name="Treitli S.C."/>
            <person name="Kolisko M."/>
            <person name="Husnik F."/>
            <person name="Keeling P."/>
            <person name="Hampl V."/>
        </authorList>
    </citation>
    <scope>NUCLEOTIDE SEQUENCE [LARGE SCALE GENOMIC DNA]</scope>
    <source>
        <strain evidence="7">ST1C</strain>
    </source>
</reference>
<feature type="compositionally biased region" description="Polar residues" evidence="5">
    <location>
        <begin position="223"/>
        <end position="239"/>
    </location>
</feature>
<dbReference type="SUPFAM" id="SSF52540">
    <property type="entry name" value="P-loop containing nucleoside triphosphate hydrolases"/>
    <property type="match status" value="2"/>
</dbReference>
<keyword evidence="3 7" id="KW-0347">Helicase</keyword>
<dbReference type="CDD" id="cd18787">
    <property type="entry name" value="SF2_C_DEAD"/>
    <property type="match status" value="2"/>
</dbReference>
<evidence type="ECO:0000256" key="3">
    <source>
        <dbReference type="ARBA" id="ARBA00022806"/>
    </source>
</evidence>
<dbReference type="AlphaFoldDB" id="A0A5J4TS31"/>